<feature type="transmembrane region" description="Helical" evidence="15">
    <location>
        <begin position="458"/>
        <end position="476"/>
    </location>
</feature>
<keyword evidence="17" id="KW-1185">Reference proteome</keyword>
<keyword evidence="3" id="KW-0337">GPI-anchor biosynthesis</keyword>
<feature type="transmembrane region" description="Helical" evidence="15">
    <location>
        <begin position="593"/>
        <end position="615"/>
    </location>
</feature>
<feature type="transmembrane region" description="Helical" evidence="15">
    <location>
        <begin position="496"/>
        <end position="525"/>
    </location>
</feature>
<comment type="subunit">
    <text evidence="12">Heteropentamer. Part of the GPI-anchor transamidase complex, consisting of PIGK, PIGT, PIGS, PIGU and GAA1. Interacts with PIGK.</text>
</comment>
<feature type="transmembrane region" description="Helical" evidence="15">
    <location>
        <begin position="20"/>
        <end position="41"/>
    </location>
</feature>
<evidence type="ECO:0000313" key="16">
    <source>
        <dbReference type="EMBL" id="KAK1172207.1"/>
    </source>
</evidence>
<feature type="transmembrane region" description="Helical" evidence="15">
    <location>
        <begin position="537"/>
        <end position="559"/>
    </location>
</feature>
<evidence type="ECO:0000256" key="1">
    <source>
        <dbReference type="ARBA" id="ARBA00004477"/>
    </source>
</evidence>
<dbReference type="Gene3D" id="3.40.630.10">
    <property type="entry name" value="Zn peptidases"/>
    <property type="match status" value="1"/>
</dbReference>
<name>A0AAD8GDB7_ACIOX</name>
<dbReference type="Proteomes" id="UP001230051">
    <property type="component" value="Unassembled WGS sequence"/>
</dbReference>
<comment type="function">
    <text evidence="11">Component of the glycosylphosphatidylinositol-anchor (GPI-anchor) transamidase (GPI-T) complex that catalyzes the formation of the linkage between a proprotein and a GPI-anchor and participates in GPI anchored protein biosynthesis. Binds GPI-anchor.</text>
</comment>
<dbReference type="GO" id="GO:0042765">
    <property type="term" value="C:GPI-anchor transamidase complex"/>
    <property type="evidence" value="ECO:0007669"/>
    <property type="project" value="InterPro"/>
</dbReference>
<keyword evidence="9" id="KW-0325">Glycoprotein</keyword>
<dbReference type="InterPro" id="IPR007246">
    <property type="entry name" value="Gaa1"/>
</dbReference>
<keyword evidence="8" id="KW-1015">Disulfide bond</keyword>
<evidence type="ECO:0000256" key="8">
    <source>
        <dbReference type="ARBA" id="ARBA00023157"/>
    </source>
</evidence>
<comment type="caution">
    <text evidence="16">The sequence shown here is derived from an EMBL/GenBank/DDBJ whole genome shotgun (WGS) entry which is preliminary data.</text>
</comment>
<evidence type="ECO:0000256" key="15">
    <source>
        <dbReference type="SAM" id="Phobius"/>
    </source>
</evidence>
<comment type="pathway">
    <text evidence="2">Glycolipid biosynthesis; glycosylphosphatidylinositol-anchor biosynthesis.</text>
</comment>
<gene>
    <name evidence="16" type="primary">Gpaa1</name>
    <name evidence="16" type="ORF">AOXY_G4723</name>
</gene>
<evidence type="ECO:0000256" key="11">
    <source>
        <dbReference type="ARBA" id="ARBA00093336"/>
    </source>
</evidence>
<evidence type="ECO:0000256" key="2">
    <source>
        <dbReference type="ARBA" id="ARBA00004687"/>
    </source>
</evidence>
<dbReference type="GO" id="GO:0016255">
    <property type="term" value="P:attachment of GPI anchor to protein"/>
    <property type="evidence" value="ECO:0007669"/>
    <property type="project" value="TreeGrafter"/>
</dbReference>
<evidence type="ECO:0000313" key="17">
    <source>
        <dbReference type="Proteomes" id="UP001230051"/>
    </source>
</evidence>
<dbReference type="PIRSF" id="PIRSF036762">
    <property type="entry name" value="GAA1"/>
    <property type="match status" value="1"/>
</dbReference>
<evidence type="ECO:0000256" key="13">
    <source>
        <dbReference type="ARBA" id="ARBA00093619"/>
    </source>
</evidence>
<dbReference type="GO" id="GO:0006506">
    <property type="term" value="P:GPI anchor biosynthetic process"/>
    <property type="evidence" value="ECO:0007669"/>
    <property type="project" value="UniProtKB-KW"/>
</dbReference>
<dbReference type="FunFam" id="3.40.630.10:FF:000047">
    <property type="entry name" value="Glycosylphosphatidylinositol anchor attachment 1 protein"/>
    <property type="match status" value="1"/>
</dbReference>
<protein>
    <recommendedName>
        <fullName evidence="13">GPI-anchor transamidase component GPAA1</fullName>
    </recommendedName>
    <alternativeName>
        <fullName evidence="10">GAA1 protein homolog</fullName>
    </alternativeName>
    <alternativeName>
        <fullName evidence="14">Glycosylphosphatidylinositol anchor attachment 1 protein</fullName>
    </alternativeName>
</protein>
<organism evidence="16 17">
    <name type="scientific">Acipenser oxyrinchus oxyrinchus</name>
    <dbReference type="NCBI Taxonomy" id="40147"/>
    <lineage>
        <taxon>Eukaryota</taxon>
        <taxon>Metazoa</taxon>
        <taxon>Chordata</taxon>
        <taxon>Craniata</taxon>
        <taxon>Vertebrata</taxon>
        <taxon>Euteleostomi</taxon>
        <taxon>Actinopterygii</taxon>
        <taxon>Chondrostei</taxon>
        <taxon>Acipenseriformes</taxon>
        <taxon>Acipenseridae</taxon>
        <taxon>Acipenser</taxon>
    </lineage>
</organism>
<accession>A0AAD8GDB7</accession>
<evidence type="ECO:0000256" key="7">
    <source>
        <dbReference type="ARBA" id="ARBA00023136"/>
    </source>
</evidence>
<evidence type="ECO:0000256" key="6">
    <source>
        <dbReference type="ARBA" id="ARBA00022989"/>
    </source>
</evidence>
<reference evidence="16" key="1">
    <citation type="submission" date="2022-02" db="EMBL/GenBank/DDBJ databases">
        <title>Atlantic sturgeon de novo genome assembly.</title>
        <authorList>
            <person name="Stock M."/>
            <person name="Klopp C."/>
            <person name="Guiguen Y."/>
            <person name="Cabau C."/>
            <person name="Parinello H."/>
            <person name="Santidrian Yebra-Pimentel E."/>
            <person name="Kuhl H."/>
            <person name="Dirks R.P."/>
            <person name="Guessner J."/>
            <person name="Wuertz S."/>
            <person name="Du K."/>
            <person name="Schartl M."/>
        </authorList>
    </citation>
    <scope>NUCLEOTIDE SEQUENCE</scope>
    <source>
        <strain evidence="16">STURGEONOMICS-FGT-2020</strain>
        <tissue evidence="16">Whole blood</tissue>
    </source>
</reference>
<evidence type="ECO:0000256" key="5">
    <source>
        <dbReference type="ARBA" id="ARBA00022824"/>
    </source>
</evidence>
<dbReference type="EMBL" id="JAGXEW010000004">
    <property type="protein sequence ID" value="KAK1172207.1"/>
    <property type="molecule type" value="Genomic_DNA"/>
</dbReference>
<evidence type="ECO:0000256" key="3">
    <source>
        <dbReference type="ARBA" id="ARBA00022502"/>
    </source>
</evidence>
<keyword evidence="7 15" id="KW-0472">Membrane</keyword>
<sequence length="616" mass="68985">MGLLSDPNRRRALTSLVTRLNTPLCVLCYLVGVSWVMGLAFEPFMLRTYMSENAMGSTMVEEKFVFGERAISYTREFAGQKKKTGGMPVDWLVKTMKSRGLEVYTQSFSQILPFPDEVKERYMVRGTNVYGILRAPRGPRTESIVLSAPCSEGNNNNQAVGLLLAVASHFRSQIYWAKDIIFLVNEHDLIGMEAWLEAYHDVNMTGLRSSPMQGRAGAIQAALSLELSSDVITSMDVALEGLNGQLPNLDLVNLFYAFCQKTGVLCTIQGKLQRNDWDTLPGYTHSLSTMLLMVLKQGSGRPQGDHGLFLRYHIEAVTMRGINSFRQYKFDMTTVGKLIEGMFRKLNNLLERFHQSYFFYLMPSLTRFVSIGYYMPAFGFLALILVLRALDLWVQLSDPARALEDGVSEGEQDSSPSLLSLATPVIICHLTGLALYILPVLSQEMAIQHFPVSETEAVVLTAIAIYVAGLALPHNTHRVLSGAGTERGWRSLKLFSLLYLAVLLGCTTLINFSLGFILAVTMIPVTAFIQPHTSSKVLHGVALILVSPATTLLLSIYLYHELIEYPVSLLECWQHFLTAVSQGILDHHLYGSLLYPLIALFIYPCWLQFWNIVFWK</sequence>
<comment type="subcellular location">
    <subcellularLocation>
        <location evidence="1">Endoplasmic reticulum membrane</location>
        <topology evidence="1">Multi-pass membrane protein</topology>
    </subcellularLocation>
</comment>
<evidence type="ECO:0000256" key="9">
    <source>
        <dbReference type="ARBA" id="ARBA00023180"/>
    </source>
</evidence>
<evidence type="ECO:0000256" key="4">
    <source>
        <dbReference type="ARBA" id="ARBA00022692"/>
    </source>
</evidence>
<dbReference type="PANTHER" id="PTHR13304">
    <property type="entry name" value="GLYCOSYLPHOSPHATIDYLINOSITOL ANCHOR ATTACHMENT 1 PROTEIN"/>
    <property type="match status" value="1"/>
</dbReference>
<evidence type="ECO:0000256" key="12">
    <source>
        <dbReference type="ARBA" id="ARBA00093557"/>
    </source>
</evidence>
<feature type="transmembrane region" description="Helical" evidence="15">
    <location>
        <begin position="371"/>
        <end position="390"/>
    </location>
</feature>
<keyword evidence="4 15" id="KW-0812">Transmembrane</keyword>
<keyword evidence="5" id="KW-0256">Endoplasmic reticulum</keyword>
<proteinExistence type="predicted"/>
<evidence type="ECO:0000256" key="14">
    <source>
        <dbReference type="ARBA" id="ARBA00093661"/>
    </source>
</evidence>
<feature type="transmembrane region" description="Helical" evidence="15">
    <location>
        <begin position="418"/>
        <end position="438"/>
    </location>
</feature>
<dbReference type="PANTHER" id="PTHR13304:SF0">
    <property type="entry name" value="GLYCOSYLPHOSPHATIDYLINOSITOL ANCHOR ATTACHMENT 1 PROTEIN"/>
    <property type="match status" value="1"/>
</dbReference>
<dbReference type="AlphaFoldDB" id="A0AAD8GDB7"/>
<dbReference type="Pfam" id="PF04114">
    <property type="entry name" value="Gaa1"/>
    <property type="match status" value="1"/>
</dbReference>
<keyword evidence="6 15" id="KW-1133">Transmembrane helix</keyword>
<evidence type="ECO:0000256" key="10">
    <source>
        <dbReference type="ARBA" id="ARBA00083563"/>
    </source>
</evidence>